<dbReference type="Pfam" id="PF00520">
    <property type="entry name" value="Ion_trans"/>
    <property type="match status" value="1"/>
</dbReference>
<feature type="transmembrane region" description="Helical" evidence="11">
    <location>
        <begin position="209"/>
        <end position="230"/>
    </location>
</feature>
<keyword evidence="5 11" id="KW-1133">Transmembrane helix</keyword>
<dbReference type="InterPro" id="IPR005821">
    <property type="entry name" value="Ion_trans_dom"/>
</dbReference>
<dbReference type="GO" id="GO:0016020">
    <property type="term" value="C:membrane"/>
    <property type="evidence" value="ECO:0007669"/>
    <property type="project" value="UniProtKB-SubCell"/>
</dbReference>
<feature type="region of interest" description="Disordered" evidence="10">
    <location>
        <begin position="1"/>
        <end position="25"/>
    </location>
</feature>
<dbReference type="CDD" id="cd00038">
    <property type="entry name" value="CAP_ED"/>
    <property type="match status" value="1"/>
</dbReference>
<keyword evidence="4 11" id="KW-0812">Transmembrane</keyword>
<keyword evidence="7 11" id="KW-0472">Membrane</keyword>
<evidence type="ECO:0000256" key="8">
    <source>
        <dbReference type="ARBA" id="ARBA00023286"/>
    </source>
</evidence>
<dbReference type="GO" id="GO:0005216">
    <property type="term" value="F:monoatomic ion channel activity"/>
    <property type="evidence" value="ECO:0007669"/>
    <property type="project" value="InterPro"/>
</dbReference>
<dbReference type="SUPFAM" id="SSF81324">
    <property type="entry name" value="Voltage-gated potassium channels"/>
    <property type="match status" value="1"/>
</dbReference>
<dbReference type="InterPro" id="IPR000595">
    <property type="entry name" value="cNMP-bd_dom"/>
</dbReference>
<evidence type="ECO:0000256" key="9">
    <source>
        <dbReference type="ARBA" id="ARBA00023303"/>
    </source>
</evidence>
<dbReference type="PANTHER" id="PTHR45651">
    <property type="entry name" value="CYCLIC NUCLEOTIDE-GATED ION CHANNEL 15-RELATED-RELATED"/>
    <property type="match status" value="1"/>
</dbReference>
<evidence type="ECO:0000256" key="11">
    <source>
        <dbReference type="SAM" id="Phobius"/>
    </source>
</evidence>
<evidence type="ECO:0000256" key="7">
    <source>
        <dbReference type="ARBA" id="ARBA00023136"/>
    </source>
</evidence>
<keyword evidence="6" id="KW-0406">Ion transport</keyword>
<dbReference type="OrthoDB" id="421226at2759"/>
<keyword evidence="8" id="KW-1071">Ligand-gated ion channel</keyword>
<gene>
    <name evidence="13" type="ORF">OLEA9_A034694</name>
</gene>
<proteinExistence type="inferred from homology"/>
<evidence type="ECO:0000256" key="2">
    <source>
        <dbReference type="ARBA" id="ARBA00010486"/>
    </source>
</evidence>
<dbReference type="PANTHER" id="PTHR45651:SF11">
    <property type="entry name" value="CYCLIC NUCLEOTIDE-GATED ION CHANNEL 20, CHLOROPLASTIC-RELATED"/>
    <property type="match status" value="1"/>
</dbReference>
<keyword evidence="14" id="KW-1185">Reference proteome</keyword>
<evidence type="ECO:0000313" key="13">
    <source>
        <dbReference type="EMBL" id="CAA2961067.1"/>
    </source>
</evidence>
<feature type="transmembrane region" description="Helical" evidence="11">
    <location>
        <begin position="295"/>
        <end position="321"/>
    </location>
</feature>
<feature type="transmembrane region" description="Helical" evidence="11">
    <location>
        <begin position="237"/>
        <end position="260"/>
    </location>
</feature>
<comment type="similarity">
    <text evidence="2">Belongs to the cyclic nucleotide-gated cation channel (TC 1.A.1.5) family.</text>
</comment>
<feature type="domain" description="Cyclic nucleotide-binding" evidence="12">
    <location>
        <begin position="602"/>
        <end position="670"/>
    </location>
</feature>
<dbReference type="Gramene" id="OE9A034694T2">
    <property type="protein sequence ID" value="OE9A034694C2"/>
    <property type="gene ID" value="OE9A034694"/>
</dbReference>
<evidence type="ECO:0000256" key="1">
    <source>
        <dbReference type="ARBA" id="ARBA00004141"/>
    </source>
</evidence>
<protein>
    <submittedName>
        <fullName evidence="13">Probable cyclic nucleotide-gated ion channel 20, chloroplastic</fullName>
    </submittedName>
</protein>
<dbReference type="AlphaFoldDB" id="A0A8S0Q2F4"/>
<evidence type="ECO:0000313" key="14">
    <source>
        <dbReference type="Proteomes" id="UP000594638"/>
    </source>
</evidence>
<dbReference type="Gene3D" id="1.10.287.70">
    <property type="match status" value="1"/>
</dbReference>
<comment type="subcellular location">
    <subcellularLocation>
        <location evidence="1">Membrane</location>
        <topology evidence="1">Multi-pass membrane protein</topology>
    </subcellularLocation>
</comment>
<evidence type="ECO:0000256" key="10">
    <source>
        <dbReference type="SAM" id="MobiDB-lite"/>
    </source>
</evidence>
<dbReference type="EMBL" id="CACTIH010000493">
    <property type="protein sequence ID" value="CAA2961067.1"/>
    <property type="molecule type" value="Genomic_DNA"/>
</dbReference>
<dbReference type="InterPro" id="IPR014710">
    <property type="entry name" value="RmlC-like_jellyroll"/>
</dbReference>
<dbReference type="Gene3D" id="1.10.287.630">
    <property type="entry name" value="Helix hairpin bin"/>
    <property type="match status" value="1"/>
</dbReference>
<dbReference type="PROSITE" id="PS50042">
    <property type="entry name" value="CNMP_BINDING_3"/>
    <property type="match status" value="1"/>
</dbReference>
<reference evidence="13 14" key="1">
    <citation type="submission" date="2019-12" db="EMBL/GenBank/DDBJ databases">
        <authorList>
            <person name="Alioto T."/>
            <person name="Alioto T."/>
            <person name="Gomez Garrido J."/>
        </authorList>
    </citation>
    <scope>NUCLEOTIDE SEQUENCE [LARGE SCALE GENOMIC DNA]</scope>
</reference>
<dbReference type="InterPro" id="IPR018490">
    <property type="entry name" value="cNMP-bd_dom_sf"/>
</dbReference>
<feature type="transmembrane region" description="Helical" evidence="11">
    <location>
        <begin position="494"/>
        <end position="517"/>
    </location>
</feature>
<keyword evidence="9" id="KW-0407">Ion channel</keyword>
<dbReference type="Gramene" id="OE9A034694T1">
    <property type="protein sequence ID" value="OE9A034694C1"/>
    <property type="gene ID" value="OE9A034694"/>
</dbReference>
<organism evidence="13 14">
    <name type="scientific">Olea europaea subsp. europaea</name>
    <dbReference type="NCBI Taxonomy" id="158383"/>
    <lineage>
        <taxon>Eukaryota</taxon>
        <taxon>Viridiplantae</taxon>
        <taxon>Streptophyta</taxon>
        <taxon>Embryophyta</taxon>
        <taxon>Tracheophyta</taxon>
        <taxon>Spermatophyta</taxon>
        <taxon>Magnoliopsida</taxon>
        <taxon>eudicotyledons</taxon>
        <taxon>Gunneridae</taxon>
        <taxon>Pentapetalae</taxon>
        <taxon>asterids</taxon>
        <taxon>lamiids</taxon>
        <taxon>Lamiales</taxon>
        <taxon>Oleaceae</taxon>
        <taxon>Oleeae</taxon>
        <taxon>Olea</taxon>
    </lineage>
</organism>
<dbReference type="Gramene" id="OE9A034694T4">
    <property type="protein sequence ID" value="OE9A034694C4"/>
    <property type="gene ID" value="OE9A034694"/>
</dbReference>
<evidence type="ECO:0000259" key="12">
    <source>
        <dbReference type="PROSITE" id="PS50042"/>
    </source>
</evidence>
<dbReference type="SUPFAM" id="SSF51206">
    <property type="entry name" value="cAMP-binding domain-like"/>
    <property type="match status" value="1"/>
</dbReference>
<sequence>MDASKKDEVPMLSAPYLQSDEHNDSQISGVTSRMRSASMSSVVNSMDFSDHENTFIGFTGPLKNERRTSVGQMSGPLYVSHKHDGIFRPAQAASRQKPIESKVERYPSMNGMDCKDRTYENYAGKNEHLLRSGQLGMCNDPYCTTCPTYYNFKAQQKNSRTSDVFDAKFHNMIYGDARGWVKRVCSFLRPYIPGVMNPHAKVVQRWNKFFAICCLFAVFLDPLFFFLLSVKQDKKCIMINFPMTTTIVVLRSVTDFIYLIRILLQFRLAYIAPESRVVGAGDLVDDPKKIAFNYLFGYFIIDFFVVLPLPQIMILMVLPTTIGESGANHAKNLLRSAILVQYIPRLCRFLLFLAGQSPTGFIFESAWANFVINLLMFVLSGHVVGSCWYLFGLQRVNQCFRDACHDSNIESCMEFIDCGHGNGYEKFESDPTWKQWIGHVNATACFGENGFPYGIYVQAVNLTTTSSVVTRYVYSLFWGFQQISTLAGNQVPSYFVWEVLFTMGIIGVGLLLFALLIGNMHNFLQALGRRRLEMSLRRRDVEQWMKHRRLPEELRRQVRQAERFNWAATRGVNEEMLLENLPEDLQGEIRRHLFKFLEKVRIFRVLDEPIIDAMCARLRQKTYIKGSKILYRGGLIDKMVFIIRGKMESIGEDLIVVPLSEGDVCGEELLTWCLEHSSVNKDGRKIRIPGHRLLSNRLVRCLTNVEAFVLRAADLEEVTSLFARFLRSPRVRGAIRYESPYWRGLAARIIQVAWRYRKKRLNRAESYSPPHNHSFGN</sequence>
<feature type="transmembrane region" description="Helical" evidence="11">
    <location>
        <begin position="366"/>
        <end position="391"/>
    </location>
</feature>
<evidence type="ECO:0000256" key="5">
    <source>
        <dbReference type="ARBA" id="ARBA00022989"/>
    </source>
</evidence>
<evidence type="ECO:0000256" key="6">
    <source>
        <dbReference type="ARBA" id="ARBA00023065"/>
    </source>
</evidence>
<dbReference type="Proteomes" id="UP000594638">
    <property type="component" value="Unassembled WGS sequence"/>
</dbReference>
<comment type="caution">
    <text evidence="13">The sequence shown here is derived from an EMBL/GenBank/DDBJ whole genome shotgun (WGS) entry which is preliminary data.</text>
</comment>
<accession>A0A8S0Q2F4</accession>
<evidence type="ECO:0000256" key="3">
    <source>
        <dbReference type="ARBA" id="ARBA00022448"/>
    </source>
</evidence>
<evidence type="ECO:0000256" key="4">
    <source>
        <dbReference type="ARBA" id="ARBA00022692"/>
    </source>
</evidence>
<name>A0A8S0Q2F4_OLEEU</name>
<dbReference type="SMART" id="SM00100">
    <property type="entry name" value="cNMP"/>
    <property type="match status" value="1"/>
</dbReference>
<keyword evidence="3" id="KW-0813">Transport</keyword>
<dbReference type="Gene3D" id="2.60.120.10">
    <property type="entry name" value="Jelly Rolls"/>
    <property type="match status" value="1"/>
</dbReference>
<dbReference type="Gramene" id="OE9A034694T3">
    <property type="protein sequence ID" value="OE9A034694C3"/>
    <property type="gene ID" value="OE9A034694"/>
</dbReference>